<keyword evidence="1" id="KW-0812">Transmembrane</keyword>
<evidence type="ECO:0000256" key="1">
    <source>
        <dbReference type="SAM" id="Phobius"/>
    </source>
</evidence>
<dbReference type="Proteomes" id="UP001596473">
    <property type="component" value="Unassembled WGS sequence"/>
</dbReference>
<name>A0ABW2R3Q9_9NEIS</name>
<reference evidence="3" key="1">
    <citation type="journal article" date="2019" name="Int. J. Syst. Evol. Microbiol.">
        <title>The Global Catalogue of Microorganisms (GCM) 10K type strain sequencing project: providing services to taxonomists for standard genome sequencing and annotation.</title>
        <authorList>
            <consortium name="The Broad Institute Genomics Platform"/>
            <consortium name="The Broad Institute Genome Sequencing Center for Infectious Disease"/>
            <person name="Wu L."/>
            <person name="Ma J."/>
        </authorList>
    </citation>
    <scope>NUCLEOTIDE SEQUENCE [LARGE SCALE GENOMIC DNA]</scope>
    <source>
        <strain evidence="3">CCUG 62945</strain>
    </source>
</reference>
<protein>
    <submittedName>
        <fullName evidence="2">Uncharacterized protein</fullName>
    </submittedName>
</protein>
<feature type="transmembrane region" description="Helical" evidence="1">
    <location>
        <begin position="20"/>
        <end position="42"/>
    </location>
</feature>
<keyword evidence="3" id="KW-1185">Reference proteome</keyword>
<sequence length="220" mass="25083">MSEALLRELANQLLREQFYALWPVYLSMAAIALVVGFTGSYFGSYAKKRGEALATKSDFDFLLTQVKATTVVAEEVKASVAHADWATREQKTLRRIKLEELLHAVHEVQAWQELDCNTRLYDNRNNISQSPLPRLEVIAGLYFPELQQAIYDYGRSHGLMSQAVNQAKLNLLRVGNDLHLQQEVLQSFANERLLIYQEQLGFVGVIQMQARKIMRQLVGL</sequence>
<accession>A0ABW2R3Q9</accession>
<evidence type="ECO:0000313" key="3">
    <source>
        <dbReference type="Proteomes" id="UP001596473"/>
    </source>
</evidence>
<dbReference type="RefSeq" id="WP_380188441.1">
    <property type="nucleotide sequence ID" value="NZ_JBHTBQ010000027.1"/>
</dbReference>
<evidence type="ECO:0000313" key="2">
    <source>
        <dbReference type="EMBL" id="MFC7420847.1"/>
    </source>
</evidence>
<organism evidence="2 3">
    <name type="scientific">Iodobacter arcticus</name>
    <dbReference type="NCBI Taxonomy" id="590593"/>
    <lineage>
        <taxon>Bacteria</taxon>
        <taxon>Pseudomonadati</taxon>
        <taxon>Pseudomonadota</taxon>
        <taxon>Betaproteobacteria</taxon>
        <taxon>Neisseriales</taxon>
        <taxon>Chitinibacteraceae</taxon>
        <taxon>Iodobacter</taxon>
    </lineage>
</organism>
<proteinExistence type="predicted"/>
<keyword evidence="1" id="KW-0472">Membrane</keyword>
<comment type="caution">
    <text evidence="2">The sequence shown here is derived from an EMBL/GenBank/DDBJ whole genome shotgun (WGS) entry which is preliminary data.</text>
</comment>
<gene>
    <name evidence="2" type="ORF">ACFQNF_13340</name>
</gene>
<dbReference type="EMBL" id="JBHTBQ010000027">
    <property type="protein sequence ID" value="MFC7420847.1"/>
    <property type="molecule type" value="Genomic_DNA"/>
</dbReference>
<keyword evidence="1" id="KW-1133">Transmembrane helix</keyword>